<organism evidence="2 3">
    <name type="scientific">Mycobacterium pinniadriaticum</name>
    <dbReference type="NCBI Taxonomy" id="2994102"/>
    <lineage>
        <taxon>Bacteria</taxon>
        <taxon>Bacillati</taxon>
        <taxon>Actinomycetota</taxon>
        <taxon>Actinomycetes</taxon>
        <taxon>Mycobacteriales</taxon>
        <taxon>Mycobacteriaceae</taxon>
        <taxon>Mycobacterium</taxon>
    </lineage>
</organism>
<protein>
    <submittedName>
        <fullName evidence="2">Alpha/beta hydrolase</fullName>
    </submittedName>
</protein>
<dbReference type="GO" id="GO:0016787">
    <property type="term" value="F:hydrolase activity"/>
    <property type="evidence" value="ECO:0007669"/>
    <property type="project" value="UniProtKB-KW"/>
</dbReference>
<dbReference type="PANTHER" id="PTHR43194">
    <property type="entry name" value="HYDROLASE ALPHA/BETA FOLD FAMILY"/>
    <property type="match status" value="1"/>
</dbReference>
<dbReference type="SUPFAM" id="SSF53474">
    <property type="entry name" value="alpha/beta-Hydrolases"/>
    <property type="match status" value="1"/>
</dbReference>
<dbReference type="Gene3D" id="3.40.50.1820">
    <property type="entry name" value="alpha/beta hydrolase"/>
    <property type="match status" value="1"/>
</dbReference>
<dbReference type="InterPro" id="IPR050228">
    <property type="entry name" value="Carboxylesterase_BioH"/>
</dbReference>
<proteinExistence type="predicted"/>
<dbReference type="PANTHER" id="PTHR43194:SF2">
    <property type="entry name" value="PEROXISOMAL MEMBRANE PROTEIN LPX1"/>
    <property type="match status" value="1"/>
</dbReference>
<accession>A0ABT3SLD3</accession>
<dbReference type="EMBL" id="JAPJDO010000037">
    <property type="protein sequence ID" value="MCX2940321.1"/>
    <property type="molecule type" value="Genomic_DNA"/>
</dbReference>
<feature type="domain" description="AB hydrolase-1" evidence="1">
    <location>
        <begin position="16"/>
        <end position="237"/>
    </location>
</feature>
<dbReference type="Pfam" id="PF12697">
    <property type="entry name" value="Abhydrolase_6"/>
    <property type="match status" value="1"/>
</dbReference>
<dbReference type="Proteomes" id="UP001300745">
    <property type="component" value="Unassembled WGS sequence"/>
</dbReference>
<evidence type="ECO:0000313" key="2">
    <source>
        <dbReference type="EMBL" id="MCX2940321.1"/>
    </source>
</evidence>
<keyword evidence="2" id="KW-0378">Hydrolase</keyword>
<dbReference type="RefSeq" id="WP_266000157.1">
    <property type="nucleotide sequence ID" value="NZ_JAPJDN010000037.1"/>
</dbReference>
<gene>
    <name evidence="2" type="ORF">ORI27_26860</name>
</gene>
<dbReference type="InterPro" id="IPR000073">
    <property type="entry name" value="AB_hydrolase_1"/>
</dbReference>
<evidence type="ECO:0000313" key="3">
    <source>
        <dbReference type="Proteomes" id="UP001300745"/>
    </source>
</evidence>
<dbReference type="InterPro" id="IPR029058">
    <property type="entry name" value="AB_hydrolase_fold"/>
</dbReference>
<name>A0ABT3SLD3_9MYCO</name>
<comment type="caution">
    <text evidence="2">The sequence shown here is derived from an EMBL/GenBank/DDBJ whole genome shotgun (WGS) entry which is preliminary data.</text>
</comment>
<reference evidence="2 3" key="1">
    <citation type="submission" date="2022-11" db="EMBL/GenBank/DDBJ databases">
        <title>Mycobacterium sp. nov.</title>
        <authorList>
            <person name="Papic B."/>
            <person name="Spicic S."/>
            <person name="Duvnjak S."/>
        </authorList>
    </citation>
    <scope>NUCLEOTIDE SEQUENCE [LARGE SCALE GENOMIC DNA]</scope>
    <source>
        <strain evidence="2 3">CVI_P4</strain>
    </source>
</reference>
<keyword evidence="3" id="KW-1185">Reference proteome</keyword>
<evidence type="ECO:0000259" key="1">
    <source>
        <dbReference type="Pfam" id="PF12697"/>
    </source>
</evidence>
<sequence length="277" mass="31015">MDLFIRESGPTDAPTIVFLHGGLMSGWTWQPVVERMRQYRCLVPDLPQYGRSFQQGPFDMKRAADAVADLIRTRVGTGRAHLVGYSLGAQVGIQLLATEPQLIDRAVLCSSVVNTMPAVELTRRVAWLLARTALFRWLLITRHWNPLHAAANASYRDDARLNSGQQFAHIAVASAGFTIPEGLDKTDVATLFVFGDNELDLMRRWAATLARSMPKGLDRVAIGMSHDWPLQNPDLFSRTVDAWLSRTALPPEIGLPTPRCRSPFRALNSRNRLRSWT</sequence>